<accession>A0AA87ZD55</accession>
<proteinExistence type="predicted"/>
<sequence>MYSCLLSPTEKLLNRCHEKSLHLLSLPNQMRKSGDQWQWLLSPRLAVASEGGGGPGIWAWRLKGLAIWGGEVGLARQRRRARSLTTAEDSLSDELILNLGSYLGI</sequence>
<name>A0AA87ZD55_FICCA</name>
<dbReference type="Gramene" id="FCD_00025049-RA">
    <property type="protein sequence ID" value="FCD_00025049-RA:cds"/>
    <property type="gene ID" value="FCD_00025049"/>
</dbReference>
<gene>
    <name evidence="1" type="ORF">TIFTF001_050660</name>
</gene>
<keyword evidence="2" id="KW-1185">Reference proteome</keyword>
<dbReference type="Proteomes" id="UP001187192">
    <property type="component" value="Unassembled WGS sequence"/>
</dbReference>
<dbReference type="EMBL" id="BTGU01008566">
    <property type="protein sequence ID" value="GMN30335.1"/>
    <property type="molecule type" value="Genomic_DNA"/>
</dbReference>
<comment type="caution">
    <text evidence="1">The sequence shown here is derived from an EMBL/GenBank/DDBJ whole genome shotgun (WGS) entry which is preliminary data.</text>
</comment>
<evidence type="ECO:0000313" key="1">
    <source>
        <dbReference type="EMBL" id="GMN30335.1"/>
    </source>
</evidence>
<dbReference type="AlphaFoldDB" id="A0AA87ZD55"/>
<evidence type="ECO:0000313" key="2">
    <source>
        <dbReference type="Proteomes" id="UP001187192"/>
    </source>
</evidence>
<protein>
    <submittedName>
        <fullName evidence="1">Uncharacterized protein</fullName>
    </submittedName>
</protein>
<organism evidence="1 2">
    <name type="scientific">Ficus carica</name>
    <name type="common">Common fig</name>
    <dbReference type="NCBI Taxonomy" id="3494"/>
    <lineage>
        <taxon>Eukaryota</taxon>
        <taxon>Viridiplantae</taxon>
        <taxon>Streptophyta</taxon>
        <taxon>Embryophyta</taxon>
        <taxon>Tracheophyta</taxon>
        <taxon>Spermatophyta</taxon>
        <taxon>Magnoliopsida</taxon>
        <taxon>eudicotyledons</taxon>
        <taxon>Gunneridae</taxon>
        <taxon>Pentapetalae</taxon>
        <taxon>rosids</taxon>
        <taxon>fabids</taxon>
        <taxon>Rosales</taxon>
        <taxon>Moraceae</taxon>
        <taxon>Ficeae</taxon>
        <taxon>Ficus</taxon>
    </lineage>
</organism>
<reference evidence="1" key="1">
    <citation type="submission" date="2023-07" db="EMBL/GenBank/DDBJ databases">
        <title>draft genome sequence of fig (Ficus carica).</title>
        <authorList>
            <person name="Takahashi T."/>
            <person name="Nishimura K."/>
        </authorList>
    </citation>
    <scope>NUCLEOTIDE SEQUENCE</scope>
</reference>